<evidence type="ECO:0000313" key="3">
    <source>
        <dbReference type="EMBL" id="QNO44888.1"/>
    </source>
</evidence>
<dbReference type="InterPro" id="IPR026045">
    <property type="entry name" value="Ferric-bd"/>
</dbReference>
<protein>
    <recommendedName>
        <fullName evidence="5">Extracellular solute-binding protein</fullName>
    </recommendedName>
</protein>
<organism evidence="4">
    <name type="scientific">Candidatus Methanogaster sp. ANME-2c ERB4</name>
    <dbReference type="NCBI Taxonomy" id="2759911"/>
    <lineage>
        <taxon>Archaea</taxon>
        <taxon>Methanobacteriati</taxon>
        <taxon>Methanobacteriota</taxon>
        <taxon>Stenosarchaea group</taxon>
        <taxon>Methanomicrobia</taxon>
        <taxon>Methanosarcinales</taxon>
        <taxon>ANME-2 cluster</taxon>
        <taxon>Candidatus Methanogasteraceae</taxon>
        <taxon>Candidatus Methanogaster</taxon>
    </lineage>
</organism>
<reference evidence="4" key="1">
    <citation type="submission" date="2020-06" db="EMBL/GenBank/DDBJ databases">
        <title>Unique genomic features of the anaerobic methanotrophic archaea.</title>
        <authorList>
            <person name="Chadwick G.L."/>
            <person name="Skennerton C.T."/>
            <person name="Laso-Perez R."/>
            <person name="Leu A.O."/>
            <person name="Speth D.R."/>
            <person name="Yu H."/>
            <person name="Morgan-Lang C."/>
            <person name="Hatzenpichler R."/>
            <person name="Goudeau D."/>
            <person name="Malmstrom R."/>
            <person name="Brazelton W.J."/>
            <person name="Woyke T."/>
            <person name="Hallam S.J."/>
            <person name="Tyson G.W."/>
            <person name="Wegener G."/>
            <person name="Boetius A."/>
            <person name="Orphan V."/>
        </authorList>
    </citation>
    <scope>NUCLEOTIDE SEQUENCE</scope>
</reference>
<dbReference type="AlphaFoldDB" id="A0A7G9YEW1"/>
<dbReference type="PANTHER" id="PTHR30006">
    <property type="entry name" value="THIAMINE-BINDING PERIPLASMIC PROTEIN-RELATED"/>
    <property type="match status" value="1"/>
</dbReference>
<sequence>MDKHTWMVLLIIFSGLCFAQSYLCITGNDNKLKPEIVVNATPTTSTVIWYTSIPQIHADRIVNAFTLETGIEVNVVRNSTFIVRERLMTEIENEKTEADVVTIADVGTFVELKNRGHLMKYASPHYKDYPEEYKDLDYWAVFAGFGMCMAYDESRIDTPPQNWTDLLDDRWRGRIGLEDINTAGSQYGQYYTLREKLGVEFWKDLLSVQEPKIYYRTEELADALLEGEIDVAGEFSIHTVYNYRVKKGTSIRGVYPEEGIPLIINPVAIINQTDHPEEAKMFLDFLLSKRGQELMQHLNYKYSIRADVAPLDGIPSFGDLNIIQPEDAAEYGGKRNEYIREFNGFFGGRK</sequence>
<dbReference type="EMBL" id="MT630923">
    <property type="protein sequence ID" value="QNO44157.1"/>
    <property type="molecule type" value="Genomic_DNA"/>
</dbReference>
<name>A0A7G9YEW1_9EURY</name>
<evidence type="ECO:0000256" key="1">
    <source>
        <dbReference type="ARBA" id="ARBA00022729"/>
    </source>
</evidence>
<dbReference type="PIRSF" id="PIRSF002825">
    <property type="entry name" value="CfbpA"/>
    <property type="match status" value="1"/>
</dbReference>
<gene>
    <name evidence="4" type="ORF">HPDFPBIK_00004</name>
    <name evidence="3" type="ORF">IJPGLFHE_00001</name>
    <name evidence="2" type="ORF">LKMDAOAH_00001</name>
</gene>
<dbReference type="Pfam" id="PF13343">
    <property type="entry name" value="SBP_bac_6"/>
    <property type="match status" value="1"/>
</dbReference>
<dbReference type="EMBL" id="MT631037">
    <property type="protein sequence ID" value="QNO44888.1"/>
    <property type="molecule type" value="Genomic_DNA"/>
</dbReference>
<dbReference type="PANTHER" id="PTHR30006:SF24">
    <property type="entry name" value="SLL0237 PROTEIN"/>
    <property type="match status" value="1"/>
</dbReference>
<evidence type="ECO:0000313" key="4">
    <source>
        <dbReference type="EMBL" id="QNO46545.1"/>
    </source>
</evidence>
<dbReference type="EMBL" id="MT631196">
    <property type="protein sequence ID" value="QNO46545.1"/>
    <property type="molecule type" value="Genomic_DNA"/>
</dbReference>
<dbReference type="SUPFAM" id="SSF53850">
    <property type="entry name" value="Periplasmic binding protein-like II"/>
    <property type="match status" value="1"/>
</dbReference>
<dbReference type="Gene3D" id="3.40.190.10">
    <property type="entry name" value="Periplasmic binding protein-like II"/>
    <property type="match status" value="2"/>
</dbReference>
<accession>A0A7G9YEW1</accession>
<evidence type="ECO:0000313" key="2">
    <source>
        <dbReference type="EMBL" id="QNO44157.1"/>
    </source>
</evidence>
<keyword evidence="1" id="KW-0732">Signal</keyword>
<evidence type="ECO:0008006" key="5">
    <source>
        <dbReference type="Google" id="ProtNLM"/>
    </source>
</evidence>
<proteinExistence type="predicted"/>